<name>A0A061IEM5_CRIGR</name>
<organism evidence="2 3">
    <name type="scientific">Cricetulus griseus</name>
    <name type="common">Chinese hamster</name>
    <name type="synonym">Cricetulus barabensis griseus</name>
    <dbReference type="NCBI Taxonomy" id="10029"/>
    <lineage>
        <taxon>Eukaryota</taxon>
        <taxon>Metazoa</taxon>
        <taxon>Chordata</taxon>
        <taxon>Craniata</taxon>
        <taxon>Vertebrata</taxon>
        <taxon>Euteleostomi</taxon>
        <taxon>Mammalia</taxon>
        <taxon>Eutheria</taxon>
        <taxon>Euarchontoglires</taxon>
        <taxon>Glires</taxon>
        <taxon>Rodentia</taxon>
        <taxon>Myomorpha</taxon>
        <taxon>Muroidea</taxon>
        <taxon>Cricetidae</taxon>
        <taxon>Cricetinae</taxon>
        <taxon>Cricetulus</taxon>
    </lineage>
</organism>
<feature type="region of interest" description="Disordered" evidence="1">
    <location>
        <begin position="1"/>
        <end position="53"/>
    </location>
</feature>
<sequence length="85" mass="9284">MHLALSFEGREKGDGNPVLSKAINHQRYPEKPPQGLCSDESMTTVDDNSQGKGSVQLPGAHGVNVDFDKQKVHILCKIIEVIICI</sequence>
<dbReference type="EMBL" id="KE668275">
    <property type="protein sequence ID" value="ERE84055.1"/>
    <property type="molecule type" value="Genomic_DNA"/>
</dbReference>
<evidence type="ECO:0000256" key="1">
    <source>
        <dbReference type="SAM" id="MobiDB-lite"/>
    </source>
</evidence>
<proteinExistence type="predicted"/>
<dbReference type="Proteomes" id="UP000030759">
    <property type="component" value="Unassembled WGS sequence"/>
</dbReference>
<feature type="compositionally biased region" description="Polar residues" evidence="1">
    <location>
        <begin position="40"/>
        <end position="53"/>
    </location>
</feature>
<accession>A0A061IEM5</accession>
<evidence type="ECO:0000313" key="3">
    <source>
        <dbReference type="Proteomes" id="UP000030759"/>
    </source>
</evidence>
<reference evidence="3" key="1">
    <citation type="journal article" date="2013" name="Nat. Biotechnol.">
        <title>Chinese hamster genome sequenced from sorted chromosomes.</title>
        <authorList>
            <person name="Brinkrolf K."/>
            <person name="Rupp O."/>
            <person name="Laux H."/>
            <person name="Kollin F."/>
            <person name="Ernst W."/>
            <person name="Linke B."/>
            <person name="Kofler R."/>
            <person name="Romand S."/>
            <person name="Hesse F."/>
            <person name="Budach W.E."/>
            <person name="Galosy S."/>
            <person name="Muller D."/>
            <person name="Noll T."/>
            <person name="Wienberg J."/>
            <person name="Jostock T."/>
            <person name="Leonard M."/>
            <person name="Grillari J."/>
            <person name="Tauch A."/>
            <person name="Goesmann A."/>
            <person name="Helk B."/>
            <person name="Mott J.E."/>
            <person name="Puhler A."/>
            <person name="Borth N."/>
        </authorList>
    </citation>
    <scope>NUCLEOTIDE SEQUENCE [LARGE SCALE GENOMIC DNA]</scope>
    <source>
        <strain evidence="3">17A/GY</strain>
    </source>
</reference>
<gene>
    <name evidence="2" type="ORF">H671_2g6259</name>
</gene>
<protein>
    <submittedName>
        <fullName evidence="2">Uncharacterized protein</fullName>
    </submittedName>
</protein>
<dbReference type="AlphaFoldDB" id="A0A061IEM5"/>
<evidence type="ECO:0000313" key="2">
    <source>
        <dbReference type="EMBL" id="ERE84055.1"/>
    </source>
</evidence>